<comment type="caution">
    <text evidence="2">The sequence shown here is derived from an EMBL/GenBank/DDBJ whole genome shotgun (WGS) entry which is preliminary data.</text>
</comment>
<reference evidence="2" key="1">
    <citation type="journal article" date="2022" name="bioRxiv">
        <title>Sequencing and chromosome-scale assembly of the giantPleurodeles waltlgenome.</title>
        <authorList>
            <person name="Brown T."/>
            <person name="Elewa A."/>
            <person name="Iarovenko S."/>
            <person name="Subramanian E."/>
            <person name="Araus A.J."/>
            <person name="Petzold A."/>
            <person name="Susuki M."/>
            <person name="Suzuki K.-i.T."/>
            <person name="Hayashi T."/>
            <person name="Toyoda A."/>
            <person name="Oliveira C."/>
            <person name="Osipova E."/>
            <person name="Leigh N.D."/>
            <person name="Simon A."/>
            <person name="Yun M.H."/>
        </authorList>
    </citation>
    <scope>NUCLEOTIDE SEQUENCE</scope>
    <source>
        <strain evidence="2">20211129_DDA</strain>
        <tissue evidence="2">Liver</tissue>
    </source>
</reference>
<feature type="region of interest" description="Disordered" evidence="1">
    <location>
        <begin position="72"/>
        <end position="123"/>
    </location>
</feature>
<feature type="compositionally biased region" description="Basic and acidic residues" evidence="1">
    <location>
        <begin position="74"/>
        <end position="87"/>
    </location>
</feature>
<organism evidence="2 3">
    <name type="scientific">Pleurodeles waltl</name>
    <name type="common">Iberian ribbed newt</name>
    <dbReference type="NCBI Taxonomy" id="8319"/>
    <lineage>
        <taxon>Eukaryota</taxon>
        <taxon>Metazoa</taxon>
        <taxon>Chordata</taxon>
        <taxon>Craniata</taxon>
        <taxon>Vertebrata</taxon>
        <taxon>Euteleostomi</taxon>
        <taxon>Amphibia</taxon>
        <taxon>Batrachia</taxon>
        <taxon>Caudata</taxon>
        <taxon>Salamandroidea</taxon>
        <taxon>Salamandridae</taxon>
        <taxon>Pleurodelinae</taxon>
        <taxon>Pleurodeles</taxon>
    </lineage>
</organism>
<gene>
    <name evidence="2" type="ORF">NDU88_002895</name>
</gene>
<dbReference type="AlphaFoldDB" id="A0AAV7T4P8"/>
<evidence type="ECO:0000313" key="3">
    <source>
        <dbReference type="Proteomes" id="UP001066276"/>
    </source>
</evidence>
<protein>
    <submittedName>
        <fullName evidence="2">Uncharacterized protein</fullName>
    </submittedName>
</protein>
<proteinExistence type="predicted"/>
<name>A0AAV7T4P8_PLEWA</name>
<evidence type="ECO:0000256" key="1">
    <source>
        <dbReference type="SAM" id="MobiDB-lite"/>
    </source>
</evidence>
<sequence>MRVCKKPASPPRLSLSTLACSAPVTLSFSNENVYNDIETSVCTSDWYGIKKKTAEGTYEWIPIIGDEKEVTDEDGVKRVEPEPEAELRGGPWKQSCEAPELPKRAERALQPFSPPQAQAAIET</sequence>
<dbReference type="EMBL" id="JANPWB010000007">
    <property type="protein sequence ID" value="KAJ1171024.1"/>
    <property type="molecule type" value="Genomic_DNA"/>
</dbReference>
<accession>A0AAV7T4P8</accession>
<dbReference type="Proteomes" id="UP001066276">
    <property type="component" value="Chromosome 4_1"/>
</dbReference>
<keyword evidence="3" id="KW-1185">Reference proteome</keyword>
<evidence type="ECO:0000313" key="2">
    <source>
        <dbReference type="EMBL" id="KAJ1171024.1"/>
    </source>
</evidence>